<gene>
    <name evidence="2" type="ORF">RNC47_11580</name>
</gene>
<dbReference type="InterPro" id="IPR051908">
    <property type="entry name" value="Ribosomal_N-acetyltransferase"/>
</dbReference>
<feature type="domain" description="N-acetyltransferase" evidence="1">
    <location>
        <begin position="10"/>
        <end position="171"/>
    </location>
</feature>
<reference evidence="3" key="1">
    <citation type="submission" date="2023-07" db="EMBL/GenBank/DDBJ databases">
        <title>30 novel species of actinomycetes from the DSMZ collection.</title>
        <authorList>
            <person name="Nouioui I."/>
        </authorList>
    </citation>
    <scope>NUCLEOTIDE SEQUENCE [LARGE SCALE GENOMIC DNA]</scope>
    <source>
        <strain evidence="3">DSM 44918</strain>
    </source>
</reference>
<dbReference type="GO" id="GO:0016740">
    <property type="term" value="F:transferase activity"/>
    <property type="evidence" value="ECO:0007669"/>
    <property type="project" value="UniProtKB-KW"/>
</dbReference>
<evidence type="ECO:0000313" key="3">
    <source>
        <dbReference type="Proteomes" id="UP001183420"/>
    </source>
</evidence>
<dbReference type="InterPro" id="IPR016181">
    <property type="entry name" value="Acyl_CoA_acyltransferase"/>
</dbReference>
<dbReference type="PROSITE" id="PS51186">
    <property type="entry name" value="GNAT"/>
    <property type="match status" value="1"/>
</dbReference>
<organism evidence="2 3">
    <name type="scientific">Streptomyces millisiae</name>
    <dbReference type="NCBI Taxonomy" id="3075542"/>
    <lineage>
        <taxon>Bacteria</taxon>
        <taxon>Bacillati</taxon>
        <taxon>Actinomycetota</taxon>
        <taxon>Actinomycetes</taxon>
        <taxon>Kitasatosporales</taxon>
        <taxon>Streptomycetaceae</taxon>
        <taxon>Streptomyces</taxon>
    </lineage>
</organism>
<dbReference type="Gene3D" id="3.40.630.30">
    <property type="match status" value="1"/>
</dbReference>
<accession>A0ABU2LNX5</accession>
<dbReference type="EMBL" id="JAVREM010000010">
    <property type="protein sequence ID" value="MDT0318978.1"/>
    <property type="molecule type" value="Genomic_DNA"/>
</dbReference>
<name>A0ABU2LNX5_9ACTN</name>
<dbReference type="PANTHER" id="PTHR43441">
    <property type="entry name" value="RIBOSOMAL-PROTEIN-SERINE ACETYLTRANSFERASE"/>
    <property type="match status" value="1"/>
</dbReference>
<keyword evidence="3" id="KW-1185">Reference proteome</keyword>
<dbReference type="Proteomes" id="UP001183420">
    <property type="component" value="Unassembled WGS sequence"/>
</dbReference>
<dbReference type="InterPro" id="IPR000182">
    <property type="entry name" value="GNAT_dom"/>
</dbReference>
<sequence>MFSLPLRDDALLRPLETWHAAEFATHLDRAREHIRPWVGPGFVTEDVAGARGTLRRYAERQAADGARLYGLWLDGTLVGGVMFTEFDAAAGWCELGCWLEPAAEGRGLVTRACGVLLDWAFTDRGLHRAEWHCRADNERSAAVAERLGMTLEGVRRQFWRYGGERYDKQIWAVLAPEWRAHRR</sequence>
<dbReference type="EC" id="2.-.-.-" evidence="2"/>
<protein>
    <submittedName>
        <fullName evidence="2">GNAT family protein</fullName>
        <ecNumber evidence="2">2.-.-.-</ecNumber>
    </submittedName>
</protein>
<dbReference type="Pfam" id="PF13302">
    <property type="entry name" value="Acetyltransf_3"/>
    <property type="match status" value="1"/>
</dbReference>
<keyword evidence="2" id="KW-0808">Transferase</keyword>
<dbReference type="SUPFAM" id="SSF55729">
    <property type="entry name" value="Acyl-CoA N-acyltransferases (Nat)"/>
    <property type="match status" value="1"/>
</dbReference>
<evidence type="ECO:0000313" key="2">
    <source>
        <dbReference type="EMBL" id="MDT0318978.1"/>
    </source>
</evidence>
<dbReference type="RefSeq" id="WP_311597994.1">
    <property type="nucleotide sequence ID" value="NZ_JAVREM010000010.1"/>
</dbReference>
<dbReference type="PANTHER" id="PTHR43441:SF10">
    <property type="entry name" value="ACETYLTRANSFERASE"/>
    <property type="match status" value="1"/>
</dbReference>
<comment type="caution">
    <text evidence="2">The sequence shown here is derived from an EMBL/GenBank/DDBJ whole genome shotgun (WGS) entry which is preliminary data.</text>
</comment>
<proteinExistence type="predicted"/>
<evidence type="ECO:0000259" key="1">
    <source>
        <dbReference type="PROSITE" id="PS51186"/>
    </source>
</evidence>